<dbReference type="AlphaFoldDB" id="A0A9W7IHN2"/>
<protein>
    <recommendedName>
        <fullName evidence="1">F-box domain-containing protein</fullName>
    </recommendedName>
</protein>
<dbReference type="PROSITE" id="PS50181">
    <property type="entry name" value="FBOX"/>
    <property type="match status" value="1"/>
</dbReference>
<dbReference type="Proteomes" id="UP001165190">
    <property type="component" value="Unassembled WGS sequence"/>
</dbReference>
<sequence>MSKKNMTNINVTALPKDLLAKILMHALSNSIIDSVNGQLCCKAFHIASNDDRIFKNVSMEKFNFVSWCPRERIFHKRCVATKNAEALYKKGMVNLFSQRKSKSGLCCLKKVTEEGHVETIYAYGIILICLGGDLRKQRLQIVSSLNLVNSSKRGSRTIANCRSKIERFFSNIWVNFALTELKQVDCSCDPGIRKNSMCSSSSEGKGWETTNDLSHCCDSSFWDRKATFFCRVLRKYLVA</sequence>
<proteinExistence type="predicted"/>
<dbReference type="InterPro" id="IPR001810">
    <property type="entry name" value="F-box_dom"/>
</dbReference>
<evidence type="ECO:0000313" key="2">
    <source>
        <dbReference type="EMBL" id="GMI95503.1"/>
    </source>
</evidence>
<dbReference type="InterPro" id="IPR036047">
    <property type="entry name" value="F-box-like_dom_sf"/>
</dbReference>
<organism evidence="2 3">
    <name type="scientific">Hibiscus trionum</name>
    <name type="common">Flower of an hour</name>
    <dbReference type="NCBI Taxonomy" id="183268"/>
    <lineage>
        <taxon>Eukaryota</taxon>
        <taxon>Viridiplantae</taxon>
        <taxon>Streptophyta</taxon>
        <taxon>Embryophyta</taxon>
        <taxon>Tracheophyta</taxon>
        <taxon>Spermatophyta</taxon>
        <taxon>Magnoliopsida</taxon>
        <taxon>eudicotyledons</taxon>
        <taxon>Gunneridae</taxon>
        <taxon>Pentapetalae</taxon>
        <taxon>rosids</taxon>
        <taxon>malvids</taxon>
        <taxon>Malvales</taxon>
        <taxon>Malvaceae</taxon>
        <taxon>Malvoideae</taxon>
        <taxon>Hibiscus</taxon>
    </lineage>
</organism>
<dbReference type="Pfam" id="PF23310">
    <property type="entry name" value="TPR_27"/>
    <property type="match status" value="1"/>
</dbReference>
<dbReference type="PANTHER" id="PTHR33784">
    <property type="entry name" value="OS05G0482100 PROTEIN"/>
    <property type="match status" value="1"/>
</dbReference>
<comment type="caution">
    <text evidence="2">The sequence shown here is derived from an EMBL/GenBank/DDBJ whole genome shotgun (WGS) entry which is preliminary data.</text>
</comment>
<name>A0A9W7IHN2_HIBTR</name>
<dbReference type="SUPFAM" id="SSF81383">
    <property type="entry name" value="F-box domain"/>
    <property type="match status" value="1"/>
</dbReference>
<dbReference type="InterPro" id="IPR040338">
    <property type="entry name" value="At1g67623-like"/>
</dbReference>
<accession>A0A9W7IHN2</accession>
<dbReference type="EMBL" id="BSYR01000027">
    <property type="protein sequence ID" value="GMI95503.1"/>
    <property type="molecule type" value="Genomic_DNA"/>
</dbReference>
<feature type="domain" description="F-box" evidence="1">
    <location>
        <begin position="8"/>
        <end position="57"/>
    </location>
</feature>
<reference evidence="2" key="1">
    <citation type="submission" date="2023-05" db="EMBL/GenBank/DDBJ databases">
        <title>Genome and transcriptome analyses reveal genes involved in the formation of fine ridges on petal epidermal cells in Hibiscus trionum.</title>
        <authorList>
            <person name="Koshimizu S."/>
            <person name="Masuda S."/>
            <person name="Ishii T."/>
            <person name="Shirasu K."/>
            <person name="Hoshino A."/>
            <person name="Arita M."/>
        </authorList>
    </citation>
    <scope>NUCLEOTIDE SEQUENCE</scope>
    <source>
        <strain evidence="2">Hamamatsu line</strain>
    </source>
</reference>
<keyword evidence="3" id="KW-1185">Reference proteome</keyword>
<evidence type="ECO:0000259" key="1">
    <source>
        <dbReference type="PROSITE" id="PS50181"/>
    </source>
</evidence>
<evidence type="ECO:0000313" key="3">
    <source>
        <dbReference type="Proteomes" id="UP001165190"/>
    </source>
</evidence>
<dbReference type="InterPro" id="IPR057136">
    <property type="entry name" value="At2g35280_TPR_dom"/>
</dbReference>
<gene>
    <name evidence="2" type="ORF">HRI_003219600</name>
</gene>
<dbReference type="OrthoDB" id="1865546at2759"/>
<dbReference type="PANTHER" id="PTHR33784:SF10">
    <property type="entry name" value="F-BOX PROTEIN"/>
    <property type="match status" value="1"/>
</dbReference>